<organism evidence="8">
    <name type="scientific">marine metagenome</name>
    <dbReference type="NCBI Taxonomy" id="408172"/>
    <lineage>
        <taxon>unclassified sequences</taxon>
        <taxon>metagenomes</taxon>
        <taxon>ecological metagenomes</taxon>
    </lineage>
</organism>
<keyword evidence="6 7" id="KW-0472">Membrane</keyword>
<dbReference type="GO" id="GO:0016020">
    <property type="term" value="C:membrane"/>
    <property type="evidence" value="ECO:0007669"/>
    <property type="project" value="InterPro"/>
</dbReference>
<keyword evidence="5 7" id="KW-1133">Transmembrane helix</keyword>
<dbReference type="AlphaFoldDB" id="A0A381NYV8"/>
<dbReference type="GO" id="GO:0006508">
    <property type="term" value="P:proteolysis"/>
    <property type="evidence" value="ECO:0007669"/>
    <property type="project" value="UniProtKB-KW"/>
</dbReference>
<accession>A0A381NYV8</accession>
<keyword evidence="2" id="KW-0645">Protease</keyword>
<evidence type="ECO:0000256" key="2">
    <source>
        <dbReference type="ARBA" id="ARBA00022670"/>
    </source>
</evidence>
<dbReference type="InterPro" id="IPR001872">
    <property type="entry name" value="Peptidase_A8"/>
</dbReference>
<dbReference type="PANTHER" id="PTHR33695">
    <property type="entry name" value="LIPOPROTEIN SIGNAL PEPTIDASE"/>
    <property type="match status" value="1"/>
</dbReference>
<evidence type="ECO:0000256" key="3">
    <source>
        <dbReference type="ARBA" id="ARBA00022692"/>
    </source>
</evidence>
<protein>
    <recommendedName>
        <fullName evidence="9">Lipoprotein signal peptidase</fullName>
    </recommendedName>
</protein>
<keyword evidence="1" id="KW-1003">Cell membrane</keyword>
<sequence>MPLYSEISLIGDFIKLHHIENPGMAFGINFDFKYTKLILTLFRLFASVVIGIYLKYIIAKNFNKTLILSITMIFSGAVGNVIDSVFYGILLNNSPKNAPFELFNGQVVDMFFIDIWEGYLPSYIPFLGDSFISLWPVFNVADSLIFIGVFILIIFQKTFFNSNEY</sequence>
<evidence type="ECO:0000256" key="7">
    <source>
        <dbReference type="SAM" id="Phobius"/>
    </source>
</evidence>
<gene>
    <name evidence="8" type="ORF">METZ01_LOCUS11477</name>
</gene>
<feature type="transmembrane region" description="Helical" evidence="7">
    <location>
        <begin position="34"/>
        <end position="54"/>
    </location>
</feature>
<keyword evidence="3 7" id="KW-0812">Transmembrane</keyword>
<dbReference type="Pfam" id="PF01252">
    <property type="entry name" value="Peptidase_A8"/>
    <property type="match status" value="1"/>
</dbReference>
<evidence type="ECO:0000256" key="1">
    <source>
        <dbReference type="ARBA" id="ARBA00022475"/>
    </source>
</evidence>
<dbReference type="PRINTS" id="PR00781">
    <property type="entry name" value="LIPOSIGPTASE"/>
</dbReference>
<feature type="transmembrane region" description="Helical" evidence="7">
    <location>
        <begin position="132"/>
        <end position="155"/>
    </location>
</feature>
<evidence type="ECO:0000256" key="6">
    <source>
        <dbReference type="ARBA" id="ARBA00023136"/>
    </source>
</evidence>
<proteinExistence type="predicted"/>
<evidence type="ECO:0000256" key="4">
    <source>
        <dbReference type="ARBA" id="ARBA00022801"/>
    </source>
</evidence>
<dbReference type="GO" id="GO:0004190">
    <property type="term" value="F:aspartic-type endopeptidase activity"/>
    <property type="evidence" value="ECO:0007669"/>
    <property type="project" value="InterPro"/>
</dbReference>
<feature type="transmembrane region" description="Helical" evidence="7">
    <location>
        <begin position="66"/>
        <end position="90"/>
    </location>
</feature>
<evidence type="ECO:0000256" key="5">
    <source>
        <dbReference type="ARBA" id="ARBA00022989"/>
    </source>
</evidence>
<keyword evidence="4" id="KW-0378">Hydrolase</keyword>
<evidence type="ECO:0008006" key="9">
    <source>
        <dbReference type="Google" id="ProtNLM"/>
    </source>
</evidence>
<evidence type="ECO:0000313" key="8">
    <source>
        <dbReference type="EMBL" id="SUZ58623.1"/>
    </source>
</evidence>
<reference evidence="8" key="1">
    <citation type="submission" date="2018-05" db="EMBL/GenBank/DDBJ databases">
        <authorList>
            <person name="Lanie J.A."/>
            <person name="Ng W.-L."/>
            <person name="Kazmierczak K.M."/>
            <person name="Andrzejewski T.M."/>
            <person name="Davidsen T.M."/>
            <person name="Wayne K.J."/>
            <person name="Tettelin H."/>
            <person name="Glass J.I."/>
            <person name="Rusch D."/>
            <person name="Podicherti R."/>
            <person name="Tsui H.-C.T."/>
            <person name="Winkler M.E."/>
        </authorList>
    </citation>
    <scope>NUCLEOTIDE SEQUENCE</scope>
</reference>
<dbReference type="EMBL" id="UINC01000632">
    <property type="protein sequence ID" value="SUZ58623.1"/>
    <property type="molecule type" value="Genomic_DNA"/>
</dbReference>
<dbReference type="PANTHER" id="PTHR33695:SF1">
    <property type="entry name" value="LIPOPROTEIN SIGNAL PEPTIDASE"/>
    <property type="match status" value="1"/>
</dbReference>
<name>A0A381NYV8_9ZZZZ</name>